<dbReference type="CDD" id="cd03112">
    <property type="entry name" value="CobW-like"/>
    <property type="match status" value="1"/>
</dbReference>
<comment type="similarity">
    <text evidence="4">Belongs to the SIMIBI class G3E GTPase family. ZNG1 subfamily.</text>
</comment>
<name>A0A556QKJ5_9BACT</name>
<gene>
    <name evidence="8" type="ORF">FPL22_13730</name>
</gene>
<dbReference type="Gene3D" id="3.40.50.300">
    <property type="entry name" value="P-loop containing nucleotide triphosphate hydrolases"/>
    <property type="match status" value="1"/>
</dbReference>
<dbReference type="GO" id="GO:0000166">
    <property type="term" value="F:nucleotide binding"/>
    <property type="evidence" value="ECO:0007669"/>
    <property type="project" value="UniProtKB-KW"/>
</dbReference>
<protein>
    <submittedName>
        <fullName evidence="8">GTP-binding protein</fullName>
    </submittedName>
</protein>
<feature type="domain" description="CobW C-terminal" evidence="7">
    <location>
        <begin position="271"/>
        <end position="386"/>
    </location>
</feature>
<keyword evidence="9" id="KW-1185">Reference proteome</keyword>
<keyword evidence="3" id="KW-0143">Chaperone</keyword>
<evidence type="ECO:0000256" key="2">
    <source>
        <dbReference type="ARBA" id="ARBA00022801"/>
    </source>
</evidence>
<dbReference type="InterPro" id="IPR036627">
    <property type="entry name" value="CobW-likC_sf"/>
</dbReference>
<evidence type="ECO:0000256" key="5">
    <source>
        <dbReference type="ARBA" id="ARBA00045658"/>
    </source>
</evidence>
<comment type="function">
    <text evidence="5">Zinc chaperone that directly transfers zinc cofactor to target proteins, thereby activating them. Zinc is transferred from the CXCC motif in the GTPase domain to the zinc binding site in target proteins in a process requiring GTP hydrolysis.</text>
</comment>
<comment type="catalytic activity">
    <reaction evidence="6">
        <text>GTP + H2O = GDP + phosphate + H(+)</text>
        <dbReference type="Rhea" id="RHEA:19669"/>
        <dbReference type="ChEBI" id="CHEBI:15377"/>
        <dbReference type="ChEBI" id="CHEBI:15378"/>
        <dbReference type="ChEBI" id="CHEBI:37565"/>
        <dbReference type="ChEBI" id="CHEBI:43474"/>
        <dbReference type="ChEBI" id="CHEBI:58189"/>
    </reaction>
    <physiologicalReaction direction="left-to-right" evidence="6">
        <dbReference type="Rhea" id="RHEA:19670"/>
    </physiologicalReaction>
</comment>
<dbReference type="GO" id="GO:0016787">
    <property type="term" value="F:hydrolase activity"/>
    <property type="evidence" value="ECO:0007669"/>
    <property type="project" value="UniProtKB-KW"/>
</dbReference>
<evidence type="ECO:0000256" key="1">
    <source>
        <dbReference type="ARBA" id="ARBA00022741"/>
    </source>
</evidence>
<evidence type="ECO:0000259" key="7">
    <source>
        <dbReference type="SMART" id="SM00833"/>
    </source>
</evidence>
<dbReference type="Gene3D" id="3.30.1220.10">
    <property type="entry name" value="CobW-like, C-terminal domain"/>
    <property type="match status" value="1"/>
</dbReference>
<evidence type="ECO:0000256" key="4">
    <source>
        <dbReference type="ARBA" id="ARBA00034320"/>
    </source>
</evidence>
<reference evidence="8 9" key="1">
    <citation type="submission" date="2019-07" db="EMBL/GenBank/DDBJ databases">
        <title>Description of 53C-WASEF.</title>
        <authorList>
            <person name="Pitt A."/>
            <person name="Hahn M.W."/>
        </authorList>
    </citation>
    <scope>NUCLEOTIDE SEQUENCE [LARGE SCALE GENOMIC DNA]</scope>
    <source>
        <strain evidence="8 9">53C-WASEF</strain>
    </source>
</reference>
<dbReference type="RefSeq" id="WP_144230979.1">
    <property type="nucleotide sequence ID" value="NZ_CBCRVV010000011.1"/>
</dbReference>
<evidence type="ECO:0000313" key="9">
    <source>
        <dbReference type="Proteomes" id="UP000315648"/>
    </source>
</evidence>
<keyword evidence="2" id="KW-0378">Hydrolase</keyword>
<dbReference type="SUPFAM" id="SSF52540">
    <property type="entry name" value="P-loop containing nucleoside triphosphate hydrolases"/>
    <property type="match status" value="1"/>
</dbReference>
<dbReference type="SUPFAM" id="SSF90002">
    <property type="entry name" value="Hypothetical protein YjiA, C-terminal domain"/>
    <property type="match status" value="1"/>
</dbReference>
<dbReference type="InterPro" id="IPR051927">
    <property type="entry name" value="Zn_Chap_cDPG_Synth"/>
</dbReference>
<dbReference type="Proteomes" id="UP000315648">
    <property type="component" value="Unassembled WGS sequence"/>
</dbReference>
<evidence type="ECO:0000313" key="8">
    <source>
        <dbReference type="EMBL" id="TSJ77158.1"/>
    </source>
</evidence>
<dbReference type="PANTHER" id="PTHR43603:SF1">
    <property type="entry name" value="ZINC-REGULATED GTPASE METALLOPROTEIN ACTIVATOR 1"/>
    <property type="match status" value="1"/>
</dbReference>
<dbReference type="InterPro" id="IPR027417">
    <property type="entry name" value="P-loop_NTPase"/>
</dbReference>
<dbReference type="Pfam" id="PF02492">
    <property type="entry name" value="cobW"/>
    <property type="match status" value="1"/>
</dbReference>
<dbReference type="Pfam" id="PF07683">
    <property type="entry name" value="CobW_C"/>
    <property type="match status" value="1"/>
</dbReference>
<proteinExistence type="inferred from homology"/>
<evidence type="ECO:0000256" key="6">
    <source>
        <dbReference type="ARBA" id="ARBA00049117"/>
    </source>
</evidence>
<dbReference type="SMART" id="SM00833">
    <property type="entry name" value="CobW_C"/>
    <property type="match status" value="1"/>
</dbReference>
<dbReference type="PANTHER" id="PTHR43603">
    <property type="entry name" value="COBW DOMAIN-CONTAINING PROTEIN DDB_G0274527"/>
    <property type="match status" value="1"/>
</dbReference>
<keyword evidence="1" id="KW-0547">Nucleotide-binding</keyword>
<dbReference type="InterPro" id="IPR011629">
    <property type="entry name" value="CobW-like_C"/>
</dbReference>
<comment type="caution">
    <text evidence="8">The sequence shown here is derived from an EMBL/GenBank/DDBJ whole genome shotgun (WGS) entry which is preliminary data.</text>
</comment>
<dbReference type="OrthoDB" id="9808822at2"/>
<accession>A0A556QKJ5</accession>
<evidence type="ECO:0000256" key="3">
    <source>
        <dbReference type="ARBA" id="ARBA00023186"/>
    </source>
</evidence>
<dbReference type="InterPro" id="IPR003495">
    <property type="entry name" value="CobW/HypB/UreG_nucleotide-bd"/>
</dbReference>
<organism evidence="8 9">
    <name type="scientific">Rariglobus hedericola</name>
    <dbReference type="NCBI Taxonomy" id="2597822"/>
    <lineage>
        <taxon>Bacteria</taxon>
        <taxon>Pseudomonadati</taxon>
        <taxon>Verrucomicrobiota</taxon>
        <taxon>Opitutia</taxon>
        <taxon>Opitutales</taxon>
        <taxon>Opitutaceae</taxon>
        <taxon>Rariglobus</taxon>
    </lineage>
</organism>
<sequence length="389" mass="42496">MGVNTQPPVTVLCGFLGAGKTTLLNHLLRQAEGRRWAAVVNDVAAINIDAAVVRAGAETAATRDVVELGNGCVCCSSKDELAETVAELAASGNYEHILVETTGVAEPRGIANLFTRKNPFGRTLGEFATLSALVSVIDAAMFLREWARYQTRAVARETLAGGTRPVFELMLEQVECADVILLNKCDLVSEQQAVQVETILRGLNARAELLRTEQGQVASEFLLGRVRFDALETPGAARWVRALNAVAPATGGLVMRPVAPKQPAHETKYGITSFVYQARRPLVRAKFYQLIESGLPGMLRAKGFFWTREQPDEMAFLSVAGGAVRYDTLNYWWAAMIENGKARLEDRPEAIRALWAEPHGDRRQELVFIGVNLDEIKMRAALDACLDGA</sequence>
<dbReference type="AlphaFoldDB" id="A0A556QKJ5"/>
<dbReference type="EMBL" id="VMBG01000002">
    <property type="protein sequence ID" value="TSJ77158.1"/>
    <property type="molecule type" value="Genomic_DNA"/>
</dbReference>